<evidence type="ECO:0000256" key="2">
    <source>
        <dbReference type="ARBA" id="ARBA00022679"/>
    </source>
</evidence>
<accession>A0A6N8JEX1</accession>
<keyword evidence="2" id="KW-0808">Transferase</keyword>
<evidence type="ECO:0000313" key="5">
    <source>
        <dbReference type="EMBL" id="MVT42916.1"/>
    </source>
</evidence>
<name>A0A6N8JEX1_9BACT</name>
<comment type="caution">
    <text evidence="5">The sequence shown here is derived from an EMBL/GenBank/DDBJ whole genome shotgun (WGS) entry which is preliminary data.</text>
</comment>
<dbReference type="Pfam" id="PF04041">
    <property type="entry name" value="Glyco_hydro_130"/>
    <property type="match status" value="1"/>
</dbReference>
<sequence length="363" mass="40610">MRIFNITLIISLFSGSLYAQLPDWTLGPFNRPPGVNPIIRPDTTTQFKDPMTKTMVGWESNDTFNPAAVLKDGKICVLYRAEDRSGKGIGMRTSRIGLATSDDGIHIEHRSPVPVLYPDTDAQQEFEWRGGCEDPRVAMTPDGTYLVLYTEWNNKVPRLGAALSTDLIHWKKYGPVFKGKFREMASKSASVVTEVANGKLVIARIKGKYWMYWGEEHVYAATSANLTDWTPLTTPDGKLKELMSPRKGYFDSRLTECGPPAVKTDKGIVLLYNGKNDESRGDKRYPPAAYCAGQVLFDNNDPEKVLARLDEPFLVPQDAFEKSGQYPAGTVFLEGLVLFRNKWFLYYGCADSRVAVVVANKVN</sequence>
<dbReference type="Gene3D" id="2.115.10.20">
    <property type="entry name" value="Glycosyl hydrolase domain, family 43"/>
    <property type="match status" value="1"/>
</dbReference>
<evidence type="ECO:0000256" key="4">
    <source>
        <dbReference type="SAM" id="SignalP"/>
    </source>
</evidence>
<organism evidence="5 6">
    <name type="scientific">Chitinophaga oryziterrae</name>
    <dbReference type="NCBI Taxonomy" id="1031224"/>
    <lineage>
        <taxon>Bacteria</taxon>
        <taxon>Pseudomonadati</taxon>
        <taxon>Bacteroidota</taxon>
        <taxon>Chitinophagia</taxon>
        <taxon>Chitinophagales</taxon>
        <taxon>Chitinophagaceae</taxon>
        <taxon>Chitinophaga</taxon>
    </lineage>
</organism>
<keyword evidence="6" id="KW-1185">Reference proteome</keyword>
<dbReference type="GO" id="GO:0016757">
    <property type="term" value="F:glycosyltransferase activity"/>
    <property type="evidence" value="ECO:0007669"/>
    <property type="project" value="UniProtKB-KW"/>
</dbReference>
<evidence type="ECO:0000313" key="6">
    <source>
        <dbReference type="Proteomes" id="UP000468388"/>
    </source>
</evidence>
<dbReference type="InterPro" id="IPR007184">
    <property type="entry name" value="Mannoside_phosphorylase"/>
</dbReference>
<feature type="signal peptide" evidence="4">
    <location>
        <begin position="1"/>
        <end position="19"/>
    </location>
</feature>
<dbReference type="Proteomes" id="UP000468388">
    <property type="component" value="Unassembled WGS sequence"/>
</dbReference>
<dbReference type="InterPro" id="IPR023296">
    <property type="entry name" value="Glyco_hydro_beta-prop_sf"/>
</dbReference>
<evidence type="ECO:0008006" key="7">
    <source>
        <dbReference type="Google" id="ProtNLM"/>
    </source>
</evidence>
<protein>
    <recommendedName>
        <fullName evidence="7">Family 43 glycosylhydrolase</fullName>
    </recommendedName>
</protein>
<evidence type="ECO:0000256" key="1">
    <source>
        <dbReference type="ARBA" id="ARBA00022676"/>
    </source>
</evidence>
<dbReference type="PIRSF" id="PIRSF016202">
    <property type="entry name" value="PH1107"/>
    <property type="match status" value="1"/>
</dbReference>
<dbReference type="EMBL" id="WRXO01000006">
    <property type="protein sequence ID" value="MVT42916.1"/>
    <property type="molecule type" value="Genomic_DNA"/>
</dbReference>
<dbReference type="OrthoDB" id="2534034at2"/>
<feature type="chain" id="PRO_5026795783" description="Family 43 glycosylhydrolase" evidence="4">
    <location>
        <begin position="20"/>
        <end position="363"/>
    </location>
</feature>
<dbReference type="SUPFAM" id="SSF75005">
    <property type="entry name" value="Arabinanase/levansucrase/invertase"/>
    <property type="match status" value="1"/>
</dbReference>
<dbReference type="RefSeq" id="WP_157301531.1">
    <property type="nucleotide sequence ID" value="NZ_BAAAZB010000004.1"/>
</dbReference>
<dbReference type="PANTHER" id="PTHR34106">
    <property type="entry name" value="GLYCOSIDASE"/>
    <property type="match status" value="1"/>
</dbReference>
<reference evidence="5 6" key="1">
    <citation type="submission" date="2019-12" db="EMBL/GenBank/DDBJ databases">
        <title>The draft genomic sequence of strain Chitinophaga oryziterrae JCM 16595.</title>
        <authorList>
            <person name="Zhang X."/>
        </authorList>
    </citation>
    <scope>NUCLEOTIDE SEQUENCE [LARGE SCALE GENOMIC DNA]</scope>
    <source>
        <strain evidence="5 6">JCM 16595</strain>
    </source>
</reference>
<keyword evidence="4" id="KW-0732">Signal</keyword>
<dbReference type="AlphaFoldDB" id="A0A6N8JEX1"/>
<gene>
    <name evidence="5" type="ORF">GO495_20135</name>
</gene>
<comment type="similarity">
    <text evidence="3">Belongs to the glycosyl hydrolase 130 family.</text>
</comment>
<dbReference type="PANTHER" id="PTHR34106:SF5">
    <property type="entry name" value="GLYCOSIDASE"/>
    <property type="match status" value="1"/>
</dbReference>
<evidence type="ECO:0000256" key="3">
    <source>
        <dbReference type="ARBA" id="ARBA00024356"/>
    </source>
</evidence>
<keyword evidence="1" id="KW-0328">Glycosyltransferase</keyword>
<dbReference type="CDD" id="cd18610">
    <property type="entry name" value="GH130_BT3780-like"/>
    <property type="match status" value="1"/>
</dbReference>
<proteinExistence type="inferred from homology"/>